<proteinExistence type="predicted"/>
<feature type="non-terminal residue" evidence="1">
    <location>
        <position position="1"/>
    </location>
</feature>
<accession>X1R4Y7</accession>
<evidence type="ECO:0000313" key="1">
    <source>
        <dbReference type="EMBL" id="GAI75812.1"/>
    </source>
</evidence>
<sequence>VQFIEPAIKTGQINPTLTLKTILYTKKVLSFVVIF</sequence>
<name>X1R4Y7_9ZZZZ</name>
<protein>
    <submittedName>
        <fullName evidence="1">Uncharacterized protein</fullName>
    </submittedName>
</protein>
<comment type="caution">
    <text evidence="1">The sequence shown here is derived from an EMBL/GenBank/DDBJ whole genome shotgun (WGS) entry which is preliminary data.</text>
</comment>
<gene>
    <name evidence="1" type="ORF">S12H4_24210</name>
</gene>
<organism evidence="1">
    <name type="scientific">marine sediment metagenome</name>
    <dbReference type="NCBI Taxonomy" id="412755"/>
    <lineage>
        <taxon>unclassified sequences</taxon>
        <taxon>metagenomes</taxon>
        <taxon>ecological metagenomes</taxon>
    </lineage>
</organism>
<dbReference type="EMBL" id="BARW01013072">
    <property type="protein sequence ID" value="GAI75812.1"/>
    <property type="molecule type" value="Genomic_DNA"/>
</dbReference>
<reference evidence="1" key="1">
    <citation type="journal article" date="2014" name="Front. Microbiol.">
        <title>High frequency of phylogenetically diverse reductive dehalogenase-homologous genes in deep subseafloor sedimentary metagenomes.</title>
        <authorList>
            <person name="Kawai M."/>
            <person name="Futagami T."/>
            <person name="Toyoda A."/>
            <person name="Takaki Y."/>
            <person name="Nishi S."/>
            <person name="Hori S."/>
            <person name="Arai W."/>
            <person name="Tsubouchi T."/>
            <person name="Morono Y."/>
            <person name="Uchiyama I."/>
            <person name="Ito T."/>
            <person name="Fujiyama A."/>
            <person name="Inagaki F."/>
            <person name="Takami H."/>
        </authorList>
    </citation>
    <scope>NUCLEOTIDE SEQUENCE</scope>
    <source>
        <strain evidence="1">Expedition CK06-06</strain>
    </source>
</reference>
<dbReference type="AlphaFoldDB" id="X1R4Y7"/>